<name>A0ABS9E152_9PROT</name>
<dbReference type="RefSeq" id="WP_235704619.1">
    <property type="nucleotide sequence ID" value="NZ_JAKGBZ010000022.1"/>
</dbReference>
<organism evidence="1 2">
    <name type="scientific">Acidiphilium iwatense</name>
    <dbReference type="NCBI Taxonomy" id="768198"/>
    <lineage>
        <taxon>Bacteria</taxon>
        <taxon>Pseudomonadati</taxon>
        <taxon>Pseudomonadota</taxon>
        <taxon>Alphaproteobacteria</taxon>
        <taxon>Acetobacterales</taxon>
        <taxon>Acidocellaceae</taxon>
        <taxon>Acidiphilium</taxon>
    </lineage>
</organism>
<keyword evidence="2" id="KW-1185">Reference proteome</keyword>
<keyword evidence="1" id="KW-0966">Cell projection</keyword>
<dbReference type="EMBL" id="JAKGBZ010000022">
    <property type="protein sequence ID" value="MCF3947397.1"/>
    <property type="molecule type" value="Genomic_DNA"/>
</dbReference>
<reference evidence="1 2" key="1">
    <citation type="submission" date="2022-01" db="EMBL/GenBank/DDBJ databases">
        <authorList>
            <person name="Won M."/>
            <person name="Kim S.-J."/>
            <person name="Kwon S.-W."/>
        </authorList>
    </citation>
    <scope>NUCLEOTIDE SEQUENCE [LARGE SCALE GENOMIC DNA]</scope>
    <source>
        <strain evidence="1 2">KCTC 23505</strain>
    </source>
</reference>
<evidence type="ECO:0000313" key="2">
    <source>
        <dbReference type="Proteomes" id="UP001521209"/>
    </source>
</evidence>
<proteinExistence type="predicted"/>
<keyword evidence="1" id="KW-0969">Cilium</keyword>
<protein>
    <submittedName>
        <fullName evidence="1">Flagellar basal body protein</fullName>
    </submittedName>
</protein>
<evidence type="ECO:0000313" key="1">
    <source>
        <dbReference type="EMBL" id="MCF3947397.1"/>
    </source>
</evidence>
<accession>A0ABS9E152</accession>
<keyword evidence="1" id="KW-0282">Flagellum</keyword>
<comment type="caution">
    <text evidence="1">The sequence shown here is derived from an EMBL/GenBank/DDBJ whole genome shotgun (WGS) entry which is preliminary data.</text>
</comment>
<dbReference type="Proteomes" id="UP001521209">
    <property type="component" value="Unassembled WGS sequence"/>
</dbReference>
<gene>
    <name evidence="1" type="ORF">L2A60_11990</name>
</gene>
<sequence>MIADLLGLAVTRVAYLDQSQRLYARDVANLDTPGFMPKTAVPFSVLLRGGGVLPLMTTHADDLNATPAGGTIATAARIAARAPDGNAVSLSQQLVAIARTQISQQYAVNIYKSYLGMFRTALGNTL</sequence>